<keyword evidence="3" id="KW-0812">Transmembrane</keyword>
<feature type="region of interest" description="Disordered" evidence="2">
    <location>
        <begin position="711"/>
        <end position="735"/>
    </location>
</feature>
<dbReference type="AlphaFoldDB" id="A0A024GCM0"/>
<dbReference type="CDD" id="cd00139">
    <property type="entry name" value="PIPKc"/>
    <property type="match status" value="1"/>
</dbReference>
<keyword evidence="1" id="KW-0418">Kinase</keyword>
<dbReference type="SUPFAM" id="SSF56104">
    <property type="entry name" value="SAICAR synthase-like"/>
    <property type="match status" value="1"/>
</dbReference>
<dbReference type="Gene3D" id="3.30.810.10">
    <property type="entry name" value="2-Layer Sandwich"/>
    <property type="match status" value="1"/>
</dbReference>
<dbReference type="GO" id="GO:0046854">
    <property type="term" value="P:phosphatidylinositol phosphate biosynthetic process"/>
    <property type="evidence" value="ECO:0007669"/>
    <property type="project" value="TreeGrafter"/>
</dbReference>
<evidence type="ECO:0000313" key="6">
    <source>
        <dbReference type="Proteomes" id="UP000053237"/>
    </source>
</evidence>
<feature type="transmembrane region" description="Helical" evidence="3">
    <location>
        <begin position="145"/>
        <end position="165"/>
    </location>
</feature>
<keyword evidence="3" id="KW-1133">Transmembrane helix</keyword>
<feature type="transmembrane region" description="Helical" evidence="3">
    <location>
        <begin position="57"/>
        <end position="77"/>
    </location>
</feature>
<gene>
    <name evidence="5" type="ORF">BN9_054180</name>
</gene>
<dbReference type="Gene3D" id="3.30.800.10">
    <property type="entry name" value="Phosphatidylinositol Phosphate Kinase II Beta"/>
    <property type="match status" value="1"/>
</dbReference>
<feature type="region of interest" description="Disordered" evidence="2">
    <location>
        <begin position="13"/>
        <end position="37"/>
    </location>
</feature>
<dbReference type="SMART" id="SM00330">
    <property type="entry name" value="PIPKc"/>
    <property type="match status" value="1"/>
</dbReference>
<keyword evidence="1" id="KW-0067">ATP-binding</keyword>
<dbReference type="PROSITE" id="PS51455">
    <property type="entry name" value="PIPK"/>
    <property type="match status" value="1"/>
</dbReference>
<evidence type="ECO:0000256" key="3">
    <source>
        <dbReference type="SAM" id="Phobius"/>
    </source>
</evidence>
<dbReference type="InterPro" id="IPR027483">
    <property type="entry name" value="PInositol-4-P-4/5-kinase_C_sf"/>
</dbReference>
<organism evidence="5 6">
    <name type="scientific">Albugo candida</name>
    <dbReference type="NCBI Taxonomy" id="65357"/>
    <lineage>
        <taxon>Eukaryota</taxon>
        <taxon>Sar</taxon>
        <taxon>Stramenopiles</taxon>
        <taxon>Oomycota</taxon>
        <taxon>Peronosporomycetes</taxon>
        <taxon>Albuginales</taxon>
        <taxon>Albuginaceae</taxon>
        <taxon>Albugo</taxon>
    </lineage>
</organism>
<keyword evidence="3" id="KW-0472">Membrane</keyword>
<dbReference type="Proteomes" id="UP000053237">
    <property type="component" value="Unassembled WGS sequence"/>
</dbReference>
<dbReference type="InterPro" id="IPR027484">
    <property type="entry name" value="PInositol-4-P-5-kinase_N"/>
</dbReference>
<dbReference type="OrthoDB" id="20783at2759"/>
<keyword evidence="6" id="KW-1185">Reference proteome</keyword>
<dbReference type="GO" id="GO:0005886">
    <property type="term" value="C:plasma membrane"/>
    <property type="evidence" value="ECO:0007669"/>
    <property type="project" value="TreeGrafter"/>
</dbReference>
<dbReference type="Pfam" id="PF01504">
    <property type="entry name" value="PIP5K"/>
    <property type="match status" value="1"/>
</dbReference>
<evidence type="ECO:0000313" key="5">
    <source>
        <dbReference type="EMBL" id="CCI44609.1"/>
    </source>
</evidence>
<proteinExistence type="predicted"/>
<dbReference type="InterPro" id="IPR002498">
    <property type="entry name" value="PInositol-4-P-4/5-kinase_core"/>
</dbReference>
<reference evidence="5 6" key="1">
    <citation type="submission" date="2012-05" db="EMBL/GenBank/DDBJ databases">
        <title>Recombination and specialization in a pathogen metapopulation.</title>
        <authorList>
            <person name="Gardiner A."/>
            <person name="Kemen E."/>
            <person name="Schultz-Larsen T."/>
            <person name="MacLean D."/>
            <person name="Van Oosterhout C."/>
            <person name="Jones J.D.G."/>
        </authorList>
    </citation>
    <scope>NUCLEOTIDE SEQUENCE [LARGE SCALE GENOMIC DNA]</scope>
    <source>
        <strain evidence="5 6">Ac Nc2</strain>
    </source>
</reference>
<feature type="transmembrane region" description="Helical" evidence="3">
    <location>
        <begin position="84"/>
        <end position="107"/>
    </location>
</feature>
<evidence type="ECO:0000259" key="4">
    <source>
        <dbReference type="PROSITE" id="PS51455"/>
    </source>
</evidence>
<comment type="caution">
    <text evidence="5">The sequence shown here is derived from an EMBL/GenBank/DDBJ whole genome shotgun (WGS) entry which is preliminary data.</text>
</comment>
<dbReference type="InterPro" id="IPR023610">
    <property type="entry name" value="PInositol-4/5-P-5/4-kinase"/>
</dbReference>
<accession>A0A024GCM0</accession>
<feature type="compositionally biased region" description="Basic residues" evidence="2">
    <location>
        <begin position="712"/>
        <end position="728"/>
    </location>
</feature>
<evidence type="ECO:0000256" key="1">
    <source>
        <dbReference type="PROSITE-ProRule" id="PRU00781"/>
    </source>
</evidence>
<name>A0A024GCM0_9STRA</name>
<dbReference type="GO" id="GO:0016308">
    <property type="term" value="F:1-phosphatidylinositol-4-phosphate 5-kinase activity"/>
    <property type="evidence" value="ECO:0007669"/>
    <property type="project" value="TreeGrafter"/>
</dbReference>
<sequence>MSEAFSCYQLQQTPTEKTKDDDADADASIHDSSVRSPSEIDGYKMEHTLDWFNNIELQLFFLLCFLLAIITTIAYAHESNRISLGILCGCVLTLFSCVTVLATFLAIPTWRKHPNPILVYRSLCDTCLAVIVVSTELYECTMPRCNRIMSVSMCITTAGLTQFFLWASESWFLVMAIDMVYSFESPFTDYKRNMRRYHVYVWCTGRVYHVSDLATHIELCWILQLQLLFGESNEQRSQNFGHKGALDHEFNLMDHFQCVVGALLDLRSHVRAIRACGSTGTKSIEKKVCCTSHGNDINRGSQRRWECEFVYYSPSQCKALLDMPQIPFPPYELRARSSVIAIVVYWGITFLTFVPYLSQKHPQNWIVELINYMITCKGYFDVVVWLQMNKFVSCRLKDKRSKVNVDVDLSPQVNMALRREVLYFTTTGIIQAVHDTKHLPTGANQQEIYLQPPCEHARESLQVDEFLVQTQPKSGLDKGTLFIDYCPHTFAKIRQHFQVNDEEYISSLSKTTKERLSEGASGAFMFFSHDQQLIVKSMSNEESNFLRSIALRYATYLTTHPETLLVRFFGCHAIRLYGNTFHFVVMTNLFNTAQGVHQRYDLKGSFVNRSAKHPTLGERVTCRLCNAKYIYPAIKMEACAAGVGKHEPNIIFKDNDFRTAVRLDRHVARELYHQLVLDAHFLHELGIMDYSLLMGVHNVEYTVKAANEIRSGRSRRKSRRQTRSRSRSRSCPQRVPGMRCATKVVGPALYYFGLIDILQTWTTGKKVERFLKVRVLRRDGDGISAVPPDAYCERFKRKMAEILNVPLNENGEPEPLEQGT</sequence>
<dbReference type="STRING" id="65357.A0A024GCM0"/>
<keyword evidence="1" id="KW-0808">Transferase</keyword>
<dbReference type="Gene3D" id="1.20.1070.10">
    <property type="entry name" value="Rhodopsin 7-helix transmembrane proteins"/>
    <property type="match status" value="1"/>
</dbReference>
<dbReference type="PANTHER" id="PTHR23086:SF8">
    <property type="entry name" value="PHOSPHATIDYLINOSITOL 5-PHOSPHATE 4-KINASE, ISOFORM A"/>
    <property type="match status" value="1"/>
</dbReference>
<keyword evidence="1" id="KW-0547">Nucleotide-binding</keyword>
<feature type="transmembrane region" description="Helical" evidence="3">
    <location>
        <begin position="119"/>
        <end position="138"/>
    </location>
</feature>
<feature type="domain" description="PIPK" evidence="4">
    <location>
        <begin position="420"/>
        <end position="803"/>
    </location>
</feature>
<dbReference type="PANTHER" id="PTHR23086">
    <property type="entry name" value="PHOSPHATIDYLINOSITOL-4-PHOSPHATE 5-KINASE"/>
    <property type="match status" value="1"/>
</dbReference>
<protein>
    <recommendedName>
        <fullName evidence="4">PIPK domain-containing protein</fullName>
    </recommendedName>
</protein>
<dbReference type="GO" id="GO:0005524">
    <property type="term" value="F:ATP binding"/>
    <property type="evidence" value="ECO:0007669"/>
    <property type="project" value="UniProtKB-UniRule"/>
</dbReference>
<evidence type="ECO:0000256" key="2">
    <source>
        <dbReference type="SAM" id="MobiDB-lite"/>
    </source>
</evidence>
<dbReference type="EMBL" id="CAIX01000074">
    <property type="protein sequence ID" value="CCI44609.1"/>
    <property type="molecule type" value="Genomic_DNA"/>
</dbReference>
<dbReference type="InParanoid" id="A0A024GCM0"/>